<comment type="caution">
    <text evidence="1">The sequence shown here is derived from an EMBL/GenBank/DDBJ whole genome shotgun (WGS) entry which is preliminary data.</text>
</comment>
<name>A0A0D0P3E0_KITGR</name>
<dbReference type="Proteomes" id="UP000032066">
    <property type="component" value="Unassembled WGS sequence"/>
</dbReference>
<keyword evidence="2" id="KW-1185">Reference proteome</keyword>
<evidence type="ECO:0000313" key="2">
    <source>
        <dbReference type="Proteomes" id="UP000032066"/>
    </source>
</evidence>
<protein>
    <submittedName>
        <fullName evidence="1">Uncharacterized protein</fullName>
    </submittedName>
</protein>
<sequence length="62" mass="7147">MLPEDLRTVVLARLGALEARVRSLEVMLAAVDSKVDRNHQEHLTAAHRFRTDLDRVRERAEI</sequence>
<dbReference type="EMBL" id="JXZB01000001">
    <property type="protein sequence ID" value="KIQ66141.1"/>
    <property type="molecule type" value="Genomic_DNA"/>
</dbReference>
<proteinExistence type="predicted"/>
<accession>A0A0D0P3E0</accession>
<dbReference type="AlphaFoldDB" id="A0A0D0P3E0"/>
<evidence type="ECO:0000313" key="1">
    <source>
        <dbReference type="EMBL" id="KIQ66141.1"/>
    </source>
</evidence>
<reference evidence="1 2" key="1">
    <citation type="submission" date="2015-02" db="EMBL/GenBank/DDBJ databases">
        <title>Draft genome sequence of Kitasatospora griseola MF730-N6, a bafilomycin, terpentecin and satosporin producer.</title>
        <authorList>
            <person name="Arens J.C."/>
            <person name="Haltli B."/>
            <person name="Kerr R.G."/>
        </authorList>
    </citation>
    <scope>NUCLEOTIDE SEQUENCE [LARGE SCALE GENOMIC DNA]</scope>
    <source>
        <strain evidence="1 2">MF730-N6</strain>
    </source>
</reference>
<gene>
    <name evidence="1" type="ORF">TR51_00040</name>
</gene>
<dbReference type="RefSeq" id="WP_043907123.1">
    <property type="nucleotide sequence ID" value="NZ_JXZB01000001.1"/>
</dbReference>
<dbReference type="STRING" id="2064.TR51_00040"/>
<dbReference type="PATRIC" id="fig|2064.6.peg.11"/>
<organism evidence="1 2">
    <name type="scientific">Kitasatospora griseola</name>
    <name type="common">Streptomyces griseolosporeus</name>
    <dbReference type="NCBI Taxonomy" id="2064"/>
    <lineage>
        <taxon>Bacteria</taxon>
        <taxon>Bacillati</taxon>
        <taxon>Actinomycetota</taxon>
        <taxon>Actinomycetes</taxon>
        <taxon>Kitasatosporales</taxon>
        <taxon>Streptomycetaceae</taxon>
        <taxon>Kitasatospora</taxon>
    </lineage>
</organism>